<gene>
    <name evidence="1" type="ORF">A3B33_02385</name>
</gene>
<dbReference type="AlphaFoldDB" id="A0A1F4Y0H2"/>
<evidence type="ECO:0000313" key="1">
    <source>
        <dbReference type="EMBL" id="OGC87475.1"/>
    </source>
</evidence>
<protein>
    <recommendedName>
        <fullName evidence="3">DUF5666 domain-containing protein</fullName>
    </recommendedName>
</protein>
<evidence type="ECO:0000313" key="2">
    <source>
        <dbReference type="Proteomes" id="UP000176943"/>
    </source>
</evidence>
<dbReference type="Proteomes" id="UP000176943">
    <property type="component" value="Unassembled WGS sequence"/>
</dbReference>
<dbReference type="EMBL" id="MEWY01000002">
    <property type="protein sequence ID" value="OGC87475.1"/>
    <property type="molecule type" value="Genomic_DNA"/>
</dbReference>
<name>A0A1F4Y0H2_9BACT</name>
<organism evidence="1 2">
    <name type="scientific">Candidatus Adlerbacteria bacterium RIFCSPLOWO2_01_FULL_54_16</name>
    <dbReference type="NCBI Taxonomy" id="1797244"/>
    <lineage>
        <taxon>Bacteria</taxon>
        <taxon>Candidatus Adleribacteriota</taxon>
    </lineage>
</organism>
<sequence length="157" mass="15986">MFVIAGAAIAGVAFLLLFSSSISSVLALGGVAGANTAATTVQSSSGTVYLTPRDSAAAIASAKGQPLSEMNIANNGLVLLRGARVTDISGTTLTVTMAWGGTDFIWKVHTLYNTKYFTAQGEKGSLADIRTGDVITVSGALSENGAQPAVEAVFVRE</sequence>
<reference evidence="1 2" key="1">
    <citation type="journal article" date="2016" name="Nat. Commun.">
        <title>Thousands of microbial genomes shed light on interconnected biogeochemical processes in an aquifer system.</title>
        <authorList>
            <person name="Anantharaman K."/>
            <person name="Brown C.T."/>
            <person name="Hug L.A."/>
            <person name="Sharon I."/>
            <person name="Castelle C.J."/>
            <person name="Probst A.J."/>
            <person name="Thomas B.C."/>
            <person name="Singh A."/>
            <person name="Wilkins M.J."/>
            <person name="Karaoz U."/>
            <person name="Brodie E.L."/>
            <person name="Williams K.H."/>
            <person name="Hubbard S.S."/>
            <person name="Banfield J.F."/>
        </authorList>
    </citation>
    <scope>NUCLEOTIDE SEQUENCE [LARGE SCALE GENOMIC DNA]</scope>
</reference>
<proteinExistence type="predicted"/>
<comment type="caution">
    <text evidence="1">The sequence shown here is derived from an EMBL/GenBank/DDBJ whole genome shotgun (WGS) entry which is preliminary data.</text>
</comment>
<evidence type="ECO:0008006" key="3">
    <source>
        <dbReference type="Google" id="ProtNLM"/>
    </source>
</evidence>
<accession>A0A1F4Y0H2</accession>